<evidence type="ECO:0000313" key="2">
    <source>
        <dbReference type="Proteomes" id="UP000005709"/>
    </source>
</evidence>
<dbReference type="OrthoDB" id="9791543at2"/>
<accession>C8PGT8</accession>
<dbReference type="EMBL" id="ACYG01000019">
    <property type="protein sequence ID" value="EEV18326.1"/>
    <property type="molecule type" value="Genomic_DNA"/>
</dbReference>
<gene>
    <name evidence="1" type="ORF">CAMGR0001_1083</name>
</gene>
<dbReference type="Pfam" id="PF13671">
    <property type="entry name" value="AAA_33"/>
    <property type="match status" value="1"/>
</dbReference>
<dbReference type="Proteomes" id="UP000005709">
    <property type="component" value="Unassembled WGS sequence"/>
</dbReference>
<name>C8PGT8_9BACT</name>
<dbReference type="RefSeq" id="WP_005870733.1">
    <property type="nucleotide sequence ID" value="NZ_ACYG01000019.1"/>
</dbReference>
<proteinExistence type="predicted"/>
<evidence type="ECO:0000313" key="1">
    <source>
        <dbReference type="EMBL" id="EEV18326.1"/>
    </source>
</evidence>
<keyword evidence="2" id="KW-1185">Reference proteome</keyword>
<reference evidence="1 2" key="1">
    <citation type="submission" date="2009-07" db="EMBL/GenBank/DDBJ databases">
        <authorList>
            <person name="Madupu R."/>
            <person name="Sebastian Y."/>
            <person name="Durkin A.S."/>
            <person name="Torralba M."/>
            <person name="Methe B."/>
            <person name="Sutton G.G."/>
            <person name="Strausberg R.L."/>
            <person name="Nelson K.E."/>
        </authorList>
    </citation>
    <scope>NUCLEOTIDE SEQUENCE [LARGE SCALE GENOMIC DNA]</scope>
    <source>
        <strain evidence="1 2">RM3268</strain>
    </source>
</reference>
<dbReference type="SUPFAM" id="SSF52540">
    <property type="entry name" value="P-loop containing nucleoside triphosphate hydrolases"/>
    <property type="match status" value="1"/>
</dbReference>
<dbReference type="AlphaFoldDB" id="C8PGT8"/>
<dbReference type="Gene3D" id="3.40.50.300">
    <property type="entry name" value="P-loop containing nucleotide triphosphate hydrolases"/>
    <property type="match status" value="1"/>
</dbReference>
<sequence>MKNLYIFAGVNGAGKSTFYINQLESDYFYGTRINSDEIVKEFGDWKNKKDQNRAGKIALKLRESYLRRGIDFNVETTLSGRGIVRFISAAKASGYRITLFYVGLESVDLSKQRVAIRAQKNGHSIEEAILERRYSQSFDNLAKVIPFCEEIYFYDNSREILNEEDQKFSNLRLIAKKENGQIITLGKVSWLEDVIKNASEDYPAAKEFQKEGRAYTNKKFQEKE</sequence>
<dbReference type="PANTHER" id="PTHR39206:SF1">
    <property type="entry name" value="SLL8004 PROTEIN"/>
    <property type="match status" value="1"/>
</dbReference>
<evidence type="ECO:0008006" key="3">
    <source>
        <dbReference type="Google" id="ProtNLM"/>
    </source>
</evidence>
<dbReference type="eggNOG" id="COG4185">
    <property type="taxonomic scope" value="Bacteria"/>
</dbReference>
<organism evidence="1 2">
    <name type="scientific">Campylobacter gracilis RM3268</name>
    <dbReference type="NCBI Taxonomy" id="553220"/>
    <lineage>
        <taxon>Bacteria</taxon>
        <taxon>Pseudomonadati</taxon>
        <taxon>Campylobacterota</taxon>
        <taxon>Epsilonproteobacteria</taxon>
        <taxon>Campylobacterales</taxon>
        <taxon>Campylobacteraceae</taxon>
        <taxon>Campylobacter</taxon>
    </lineage>
</organism>
<dbReference type="PANTHER" id="PTHR39206">
    <property type="entry name" value="SLL8004 PROTEIN"/>
    <property type="match status" value="1"/>
</dbReference>
<dbReference type="InterPro" id="IPR027417">
    <property type="entry name" value="P-loop_NTPase"/>
</dbReference>
<comment type="caution">
    <text evidence="1">The sequence shown here is derived from an EMBL/GenBank/DDBJ whole genome shotgun (WGS) entry which is preliminary data.</text>
</comment>
<dbReference type="STRING" id="824.CGRAC_1041"/>
<protein>
    <recommendedName>
        <fullName evidence="3">UDP-N-acetylglucosamine kinase</fullName>
    </recommendedName>
</protein>